<organism evidence="3 4">
    <name type="scientific">Pelobates cultripes</name>
    <name type="common">Western spadefoot toad</name>
    <dbReference type="NCBI Taxonomy" id="61616"/>
    <lineage>
        <taxon>Eukaryota</taxon>
        <taxon>Metazoa</taxon>
        <taxon>Chordata</taxon>
        <taxon>Craniata</taxon>
        <taxon>Vertebrata</taxon>
        <taxon>Euteleostomi</taxon>
        <taxon>Amphibia</taxon>
        <taxon>Batrachia</taxon>
        <taxon>Anura</taxon>
        <taxon>Pelobatoidea</taxon>
        <taxon>Pelobatidae</taxon>
        <taxon>Pelobates</taxon>
    </lineage>
</organism>
<evidence type="ECO:0000256" key="1">
    <source>
        <dbReference type="ARBA" id="ARBA00023054"/>
    </source>
</evidence>
<reference evidence="3" key="1">
    <citation type="submission" date="2022-03" db="EMBL/GenBank/DDBJ databases">
        <authorList>
            <person name="Alioto T."/>
            <person name="Alioto T."/>
            <person name="Gomez Garrido J."/>
        </authorList>
    </citation>
    <scope>NUCLEOTIDE SEQUENCE</scope>
</reference>
<dbReference type="Proteomes" id="UP001295444">
    <property type="component" value="Chromosome 05"/>
</dbReference>
<keyword evidence="1" id="KW-0175">Coiled coil</keyword>
<accession>A0AAD1W6I6</accession>
<dbReference type="InterPro" id="IPR057476">
    <property type="entry name" value="Cux_N"/>
</dbReference>
<evidence type="ECO:0000313" key="3">
    <source>
        <dbReference type="EMBL" id="CAH2295907.1"/>
    </source>
</evidence>
<feature type="domain" description="Cux N-terminal" evidence="2">
    <location>
        <begin position="35"/>
        <end position="91"/>
    </location>
</feature>
<gene>
    <name evidence="3" type="ORF">PECUL_23A047746</name>
</gene>
<dbReference type="AlphaFoldDB" id="A0AAD1W6I6"/>
<keyword evidence="4" id="KW-1185">Reference proteome</keyword>
<keyword evidence="3" id="KW-0371">Homeobox</keyword>
<evidence type="ECO:0000313" key="4">
    <source>
        <dbReference type="Proteomes" id="UP001295444"/>
    </source>
</evidence>
<feature type="non-terminal residue" evidence="3">
    <location>
        <position position="91"/>
    </location>
</feature>
<keyword evidence="3" id="KW-0238">DNA-binding</keyword>
<proteinExistence type="predicted"/>
<feature type="non-terminal residue" evidence="3">
    <location>
        <position position="1"/>
    </location>
</feature>
<evidence type="ECO:0000259" key="2">
    <source>
        <dbReference type="Pfam" id="PF25398"/>
    </source>
</evidence>
<dbReference type="GO" id="GO:0000981">
    <property type="term" value="F:DNA-binding transcription factor activity, RNA polymerase II-specific"/>
    <property type="evidence" value="ECO:0007669"/>
    <property type="project" value="TreeGrafter"/>
</dbReference>
<dbReference type="Pfam" id="PF25398">
    <property type="entry name" value="CUX1_N"/>
    <property type="match status" value="1"/>
</dbReference>
<name>A0AAD1W6I6_PELCU</name>
<dbReference type="GO" id="GO:0000977">
    <property type="term" value="F:RNA polymerase II transcription regulatory region sequence-specific DNA binding"/>
    <property type="evidence" value="ECO:0007669"/>
    <property type="project" value="TreeGrafter"/>
</dbReference>
<dbReference type="PANTHER" id="PTHR14043:SF5">
    <property type="entry name" value="HOMEOBOX PROTEIN CUT-LIKE 2"/>
    <property type="match status" value="1"/>
</dbReference>
<protein>
    <submittedName>
        <fullName evidence="3">Homeobox cut-like 2</fullName>
    </submittedName>
</protein>
<sequence length="91" mass="10271">ALTPAPTPERASDEGVHKWSHISNIQCLDPKCKQASVQKELNSLASELAARQEESEHSHKRLIEISREFKKNVPEEIREIVAPVLKSFQAE</sequence>
<dbReference type="EMBL" id="OW240916">
    <property type="protein sequence ID" value="CAH2295907.1"/>
    <property type="molecule type" value="Genomic_DNA"/>
</dbReference>
<dbReference type="PANTHER" id="PTHR14043">
    <property type="entry name" value="CCAAT DISPLACEMENT PROTEIN-RELATED"/>
    <property type="match status" value="1"/>
</dbReference>
<dbReference type="GO" id="GO:0005634">
    <property type="term" value="C:nucleus"/>
    <property type="evidence" value="ECO:0007669"/>
    <property type="project" value="TreeGrafter"/>
</dbReference>